<dbReference type="GO" id="GO:0016702">
    <property type="term" value="F:oxidoreductase activity, acting on single donors with incorporation of molecular oxygen, incorporation of two atoms of oxygen"/>
    <property type="evidence" value="ECO:0007669"/>
    <property type="project" value="InterPro"/>
</dbReference>
<dbReference type="AlphaFoldDB" id="A0A443S4X9"/>
<feature type="non-terminal residue" evidence="1">
    <location>
        <position position="1"/>
    </location>
</feature>
<sequence>DGLPFKLCTTIINQHTCNPVSNAMVYVWLANAYGQYSGYENATGPDYPEDPISDTRYLRGYQITDSDGAVCFNMIYPGWYAGRTTHIHVEVYTNEKFAFVGQFFIYDKISDFVYNNYCPYNTRENSERMKNADDRWFRKAAETSLLDIEPTLHGYFSEIKLAIDPNHESDQKWPKNTVF</sequence>
<name>A0A443S4X9_9ACAR</name>
<proteinExistence type="predicted"/>
<dbReference type="PANTHER" id="PTHR34315:SF1">
    <property type="entry name" value="INTRADIOL RING-CLEAVAGE DIOXYGENASES DOMAIN-CONTAINING PROTEIN-RELATED"/>
    <property type="match status" value="1"/>
</dbReference>
<protein>
    <recommendedName>
        <fullName evidence="3">Intradiol ring-cleavage dioxygenases domain-containing protein</fullName>
    </recommendedName>
</protein>
<organism evidence="1 2">
    <name type="scientific">Leptotrombidium deliense</name>
    <dbReference type="NCBI Taxonomy" id="299467"/>
    <lineage>
        <taxon>Eukaryota</taxon>
        <taxon>Metazoa</taxon>
        <taxon>Ecdysozoa</taxon>
        <taxon>Arthropoda</taxon>
        <taxon>Chelicerata</taxon>
        <taxon>Arachnida</taxon>
        <taxon>Acari</taxon>
        <taxon>Acariformes</taxon>
        <taxon>Trombidiformes</taxon>
        <taxon>Prostigmata</taxon>
        <taxon>Anystina</taxon>
        <taxon>Parasitengona</taxon>
        <taxon>Trombiculoidea</taxon>
        <taxon>Trombiculidae</taxon>
        <taxon>Leptotrombidium</taxon>
    </lineage>
</organism>
<gene>
    <name evidence="1" type="ORF">B4U80_13538</name>
</gene>
<reference evidence="1 2" key="1">
    <citation type="journal article" date="2018" name="Gigascience">
        <title>Genomes of trombidid mites reveal novel predicted allergens and laterally-transferred genes associated with secondary metabolism.</title>
        <authorList>
            <person name="Dong X."/>
            <person name="Chaisiri K."/>
            <person name="Xia D."/>
            <person name="Armstrong S.D."/>
            <person name="Fang Y."/>
            <person name="Donnelly M.J."/>
            <person name="Kadowaki T."/>
            <person name="McGarry J.W."/>
            <person name="Darby A.C."/>
            <person name="Makepeace B.L."/>
        </authorList>
    </citation>
    <scope>NUCLEOTIDE SEQUENCE [LARGE SCALE GENOMIC DNA]</scope>
    <source>
        <strain evidence="1">UoL-UT</strain>
    </source>
</reference>
<accession>A0A443S4X9</accession>
<dbReference type="STRING" id="299467.A0A443S4X9"/>
<dbReference type="GO" id="GO:0005506">
    <property type="term" value="F:iron ion binding"/>
    <property type="evidence" value="ECO:0007669"/>
    <property type="project" value="InterPro"/>
</dbReference>
<dbReference type="Gene3D" id="2.60.130.10">
    <property type="entry name" value="Aromatic compound dioxygenase"/>
    <property type="match status" value="1"/>
</dbReference>
<dbReference type="OrthoDB" id="10021862at2759"/>
<dbReference type="SUPFAM" id="SSF49482">
    <property type="entry name" value="Aromatic compound dioxygenase"/>
    <property type="match status" value="1"/>
</dbReference>
<dbReference type="Proteomes" id="UP000288716">
    <property type="component" value="Unassembled WGS sequence"/>
</dbReference>
<comment type="caution">
    <text evidence="1">The sequence shown here is derived from an EMBL/GenBank/DDBJ whole genome shotgun (WGS) entry which is preliminary data.</text>
</comment>
<evidence type="ECO:0008006" key="3">
    <source>
        <dbReference type="Google" id="ProtNLM"/>
    </source>
</evidence>
<dbReference type="InterPro" id="IPR015889">
    <property type="entry name" value="Intradiol_dOase_core"/>
</dbReference>
<dbReference type="VEuPathDB" id="VectorBase:LDEU009506"/>
<evidence type="ECO:0000313" key="1">
    <source>
        <dbReference type="EMBL" id="RWS22534.1"/>
    </source>
</evidence>
<evidence type="ECO:0000313" key="2">
    <source>
        <dbReference type="Proteomes" id="UP000288716"/>
    </source>
</evidence>
<keyword evidence="2" id="KW-1185">Reference proteome</keyword>
<dbReference type="EMBL" id="NCKV01008508">
    <property type="protein sequence ID" value="RWS22534.1"/>
    <property type="molecule type" value="Genomic_DNA"/>
</dbReference>
<dbReference type="PANTHER" id="PTHR34315">
    <property type="match status" value="1"/>
</dbReference>